<reference evidence="4" key="1">
    <citation type="journal article" date="2015" name="BMC Genomics">
        <title>Genomic and transcriptomic analysis of the endophytic fungus Pestalotiopsis fici reveals its lifestyle and high potential for synthesis of natural products.</title>
        <authorList>
            <person name="Wang X."/>
            <person name="Zhang X."/>
            <person name="Liu L."/>
            <person name="Xiang M."/>
            <person name="Wang W."/>
            <person name="Sun X."/>
            <person name="Che Y."/>
            <person name="Guo L."/>
            <person name="Liu G."/>
            <person name="Guo L."/>
            <person name="Wang C."/>
            <person name="Yin W.B."/>
            <person name="Stadler M."/>
            <person name="Zhang X."/>
            <person name="Liu X."/>
        </authorList>
    </citation>
    <scope>NUCLEOTIDE SEQUENCE [LARGE SCALE GENOMIC DNA]</scope>
    <source>
        <strain evidence="4">W106-1 / CGMCC3.15140</strain>
    </source>
</reference>
<evidence type="ECO:0000313" key="4">
    <source>
        <dbReference type="Proteomes" id="UP000030651"/>
    </source>
</evidence>
<dbReference type="Proteomes" id="UP000030651">
    <property type="component" value="Unassembled WGS sequence"/>
</dbReference>
<dbReference type="GeneID" id="19269259"/>
<protein>
    <submittedName>
        <fullName evidence="3">Uncharacterized protein</fullName>
    </submittedName>
</protein>
<dbReference type="InterPro" id="IPR002347">
    <property type="entry name" value="SDR_fam"/>
</dbReference>
<dbReference type="Pfam" id="PF00106">
    <property type="entry name" value="adh_short"/>
    <property type="match status" value="1"/>
</dbReference>
<dbReference type="EMBL" id="KI912111">
    <property type="protein sequence ID" value="ETS82370.1"/>
    <property type="molecule type" value="Genomic_DNA"/>
</dbReference>
<dbReference type="PANTHER" id="PTHR24320">
    <property type="entry name" value="RETINOL DEHYDROGENASE"/>
    <property type="match status" value="1"/>
</dbReference>
<evidence type="ECO:0000313" key="3">
    <source>
        <dbReference type="EMBL" id="ETS82370.1"/>
    </source>
</evidence>
<dbReference type="OrthoDB" id="191139at2759"/>
<sequence length="330" mass="35997">MAKYDKTTEGLTLVHDFAQEVKGKIFLLTGPSKGGIGAETVVTLAYGGPAMIILLGRSLSKIQPIIDSIKEINPDIKVKFVEIDLSSLRSTREAAQKILDDEEISHVNVVINNAAVMGPPWQQTEDGFELQLAAGHLGHFVLTNSIMPKILAAGAGARIVNVSSSGHRYNPFRFFDPNYTIPGSYNGFAAYGSVKTANILFSVALNRRLTPRGIHAYAIHPGSISTNLQEYMKVYGAEEAAIMEDGCWRVLGMSLATHRATGGWKTLAQGCATTLRAALDPDLVKEEGVYLEDNNLTTDTRLIKEWATDAELAEQCWKLSEDLVGQKFEI</sequence>
<comment type="similarity">
    <text evidence="1">Belongs to the short-chain dehydrogenases/reductases (SDR) family.</text>
</comment>
<dbReference type="PANTHER" id="PTHR24320:SF283">
    <property type="entry name" value="RETINOL DEHYDROGENASE 11"/>
    <property type="match status" value="1"/>
</dbReference>
<keyword evidence="4" id="KW-1185">Reference proteome</keyword>
<dbReference type="eggNOG" id="KOG1208">
    <property type="taxonomic scope" value="Eukaryota"/>
</dbReference>
<dbReference type="SUPFAM" id="SSF51735">
    <property type="entry name" value="NAD(P)-binding Rossmann-fold domains"/>
    <property type="match status" value="1"/>
</dbReference>
<dbReference type="InterPro" id="IPR036291">
    <property type="entry name" value="NAD(P)-bd_dom_sf"/>
</dbReference>
<name>W3X8K3_PESFW</name>
<organism evidence="3 4">
    <name type="scientific">Pestalotiopsis fici (strain W106-1 / CGMCC3.15140)</name>
    <dbReference type="NCBI Taxonomy" id="1229662"/>
    <lineage>
        <taxon>Eukaryota</taxon>
        <taxon>Fungi</taxon>
        <taxon>Dikarya</taxon>
        <taxon>Ascomycota</taxon>
        <taxon>Pezizomycotina</taxon>
        <taxon>Sordariomycetes</taxon>
        <taxon>Xylariomycetidae</taxon>
        <taxon>Amphisphaeriales</taxon>
        <taxon>Sporocadaceae</taxon>
        <taxon>Pestalotiopsis</taxon>
    </lineage>
</organism>
<dbReference type="PRINTS" id="PR00081">
    <property type="entry name" value="GDHRDH"/>
</dbReference>
<accession>W3X8K3</accession>
<keyword evidence="2" id="KW-0560">Oxidoreductase</keyword>
<dbReference type="STRING" id="1229662.W3X8K3"/>
<proteinExistence type="inferred from homology"/>
<dbReference type="InParanoid" id="W3X8K3"/>
<gene>
    <name evidence="3" type="ORF">PFICI_04246</name>
</gene>
<dbReference type="KEGG" id="pfy:PFICI_04246"/>
<evidence type="ECO:0000256" key="1">
    <source>
        <dbReference type="ARBA" id="ARBA00006484"/>
    </source>
</evidence>
<dbReference type="HOGENOM" id="CLU_010194_44_0_1"/>
<dbReference type="RefSeq" id="XP_007831018.1">
    <property type="nucleotide sequence ID" value="XM_007832827.1"/>
</dbReference>
<dbReference type="Gene3D" id="3.40.50.720">
    <property type="entry name" value="NAD(P)-binding Rossmann-like Domain"/>
    <property type="match status" value="1"/>
</dbReference>
<evidence type="ECO:0000256" key="2">
    <source>
        <dbReference type="ARBA" id="ARBA00023002"/>
    </source>
</evidence>
<dbReference type="GO" id="GO:0016491">
    <property type="term" value="F:oxidoreductase activity"/>
    <property type="evidence" value="ECO:0007669"/>
    <property type="project" value="UniProtKB-KW"/>
</dbReference>
<dbReference type="AlphaFoldDB" id="W3X8K3"/>
<dbReference type="OMA" id="QFATAHL"/>